<dbReference type="InParanoid" id="A0A7M7PIS0"/>
<feature type="compositionally biased region" description="Acidic residues" evidence="7">
    <location>
        <begin position="269"/>
        <end position="278"/>
    </location>
</feature>
<feature type="compositionally biased region" description="Basic and acidic residues" evidence="7">
    <location>
        <begin position="538"/>
        <end position="549"/>
    </location>
</feature>
<keyword evidence="10" id="KW-1185">Reference proteome</keyword>
<keyword evidence="6" id="KW-0175">Coiled coil</keyword>
<dbReference type="GO" id="GO:0005654">
    <property type="term" value="C:nucleoplasm"/>
    <property type="evidence" value="ECO:0000318"/>
    <property type="project" value="GO_Central"/>
</dbReference>
<feature type="compositionally biased region" description="Basic and acidic residues" evidence="7">
    <location>
        <begin position="181"/>
        <end position="268"/>
    </location>
</feature>
<proteinExistence type="inferred from homology"/>
<protein>
    <recommendedName>
        <fullName evidence="8">Tetratricopeptide SHNi-TPR domain-containing protein</fullName>
    </recommendedName>
</protein>
<dbReference type="OMA" id="IDDIDAC"/>
<evidence type="ECO:0000256" key="4">
    <source>
        <dbReference type="ARBA" id="ARBA00022803"/>
    </source>
</evidence>
<dbReference type="KEGG" id="spu:373260"/>
<dbReference type="GO" id="GO:0042393">
    <property type="term" value="F:histone binding"/>
    <property type="evidence" value="ECO:0000318"/>
    <property type="project" value="GO_Central"/>
</dbReference>
<dbReference type="OrthoDB" id="5587616at2759"/>
<keyword evidence="5" id="KW-0539">Nucleus</keyword>
<feature type="region of interest" description="Disordered" evidence="7">
    <location>
        <begin position="99"/>
        <end position="292"/>
    </location>
</feature>
<dbReference type="EnsemblMetazoa" id="XM_030995959">
    <property type="protein sequence ID" value="XP_030851819"/>
    <property type="gene ID" value="LOC373260"/>
</dbReference>
<dbReference type="PANTHER" id="PTHR15081">
    <property type="entry name" value="NUCLEAR AUTOANTIGENIC SPERM PROTEIN NASP -RELATED"/>
    <property type="match status" value="1"/>
</dbReference>
<evidence type="ECO:0000259" key="8">
    <source>
        <dbReference type="Pfam" id="PF10516"/>
    </source>
</evidence>
<name>A0A7M7PIS0_STRPU</name>
<dbReference type="SUPFAM" id="SSF48452">
    <property type="entry name" value="TPR-like"/>
    <property type="match status" value="1"/>
</dbReference>
<reference evidence="9" key="2">
    <citation type="submission" date="2021-01" db="UniProtKB">
        <authorList>
            <consortium name="EnsemblMetazoa"/>
        </authorList>
    </citation>
    <scope>IDENTIFICATION</scope>
</reference>
<feature type="compositionally biased region" description="Acidic residues" evidence="7">
    <location>
        <begin position="170"/>
        <end position="180"/>
    </location>
</feature>
<dbReference type="InterPro" id="IPR019544">
    <property type="entry name" value="Tetratricopeptide_SHNi-TPR_dom"/>
</dbReference>
<dbReference type="GeneID" id="373260"/>
<dbReference type="FunCoup" id="A0A7M7PIS0">
    <property type="interactions" value="1287"/>
</dbReference>
<feature type="coiled-coil region" evidence="6">
    <location>
        <begin position="385"/>
        <end position="412"/>
    </location>
</feature>
<feature type="compositionally biased region" description="Acidic residues" evidence="7">
    <location>
        <begin position="18"/>
        <end position="34"/>
    </location>
</feature>
<keyword evidence="4" id="KW-0802">TPR repeat</keyword>
<dbReference type="SMART" id="SM00028">
    <property type="entry name" value="TPR"/>
    <property type="match status" value="3"/>
</dbReference>
<evidence type="ECO:0000256" key="3">
    <source>
        <dbReference type="ARBA" id="ARBA00022737"/>
    </source>
</evidence>
<dbReference type="AlphaFoldDB" id="A0A7M7PIS0"/>
<keyword evidence="3" id="KW-0677">Repeat</keyword>
<organism evidence="9 10">
    <name type="scientific">Strongylocentrotus purpuratus</name>
    <name type="common">Purple sea urchin</name>
    <dbReference type="NCBI Taxonomy" id="7668"/>
    <lineage>
        <taxon>Eukaryota</taxon>
        <taxon>Metazoa</taxon>
        <taxon>Echinodermata</taxon>
        <taxon>Eleutherozoa</taxon>
        <taxon>Echinozoa</taxon>
        <taxon>Echinoidea</taxon>
        <taxon>Euechinoidea</taxon>
        <taxon>Echinacea</taxon>
        <taxon>Camarodonta</taxon>
        <taxon>Echinidea</taxon>
        <taxon>Strongylocentrotidae</taxon>
        <taxon>Strongylocentrotus</taxon>
    </lineage>
</organism>
<feature type="compositionally biased region" description="Acidic residues" evidence="7">
    <location>
        <begin position="107"/>
        <end position="119"/>
    </location>
</feature>
<dbReference type="GO" id="GO:0034080">
    <property type="term" value="P:CENP-A containing chromatin assembly"/>
    <property type="evidence" value="ECO:0000318"/>
    <property type="project" value="GO_Central"/>
</dbReference>
<dbReference type="InterPro" id="IPR011990">
    <property type="entry name" value="TPR-like_helical_dom_sf"/>
</dbReference>
<feature type="domain" description="Tetratricopeptide SHNi-TPR" evidence="8">
    <location>
        <begin position="325"/>
        <end position="360"/>
    </location>
</feature>
<dbReference type="PANTHER" id="PTHR15081:SF1">
    <property type="entry name" value="NUCLEAR AUTOANTIGENIC SPERM PROTEIN"/>
    <property type="match status" value="1"/>
</dbReference>
<dbReference type="Pfam" id="PF10516">
    <property type="entry name" value="SHNi-TPR"/>
    <property type="match status" value="1"/>
</dbReference>
<evidence type="ECO:0000313" key="10">
    <source>
        <dbReference type="Proteomes" id="UP000007110"/>
    </source>
</evidence>
<dbReference type="InterPro" id="IPR051730">
    <property type="entry name" value="NASP-like"/>
</dbReference>
<accession>A0A7M7PIS0</accession>
<comment type="subcellular location">
    <subcellularLocation>
        <location evidence="1">Nucleus</location>
    </subcellularLocation>
</comment>
<feature type="compositionally biased region" description="Basic and acidic residues" evidence="7">
    <location>
        <begin position="579"/>
        <end position="597"/>
    </location>
</feature>
<dbReference type="GO" id="GO:0006335">
    <property type="term" value="P:DNA replication-dependent chromatin assembly"/>
    <property type="evidence" value="ECO:0000318"/>
    <property type="project" value="GO_Central"/>
</dbReference>
<comment type="similarity">
    <text evidence="2">Belongs to the NASP family.</text>
</comment>
<dbReference type="InterPro" id="IPR019734">
    <property type="entry name" value="TPR_rpt"/>
</dbReference>
<evidence type="ECO:0000256" key="5">
    <source>
        <dbReference type="ARBA" id="ARBA00023242"/>
    </source>
</evidence>
<dbReference type="Gene3D" id="1.25.40.10">
    <property type="entry name" value="Tetratricopeptide repeat domain"/>
    <property type="match status" value="1"/>
</dbReference>
<dbReference type="Proteomes" id="UP000007110">
    <property type="component" value="Unassembled WGS sequence"/>
</dbReference>
<feature type="compositionally biased region" description="Basic and acidic residues" evidence="7">
    <location>
        <begin position="130"/>
        <end position="142"/>
    </location>
</feature>
<feature type="region of interest" description="Disordered" evidence="7">
    <location>
        <begin position="1"/>
        <end position="36"/>
    </location>
</feature>
<evidence type="ECO:0000256" key="6">
    <source>
        <dbReference type="SAM" id="Coils"/>
    </source>
</evidence>
<evidence type="ECO:0000256" key="1">
    <source>
        <dbReference type="ARBA" id="ARBA00004123"/>
    </source>
</evidence>
<feature type="region of interest" description="Disordered" evidence="7">
    <location>
        <begin position="455"/>
        <end position="609"/>
    </location>
</feature>
<dbReference type="RefSeq" id="XP_030851819.1">
    <property type="nucleotide sequence ID" value="XM_030995959.1"/>
</dbReference>
<evidence type="ECO:0000256" key="2">
    <source>
        <dbReference type="ARBA" id="ARBA00008402"/>
    </source>
</evidence>
<reference evidence="10" key="1">
    <citation type="submission" date="2015-02" db="EMBL/GenBank/DDBJ databases">
        <title>Genome sequencing for Strongylocentrotus purpuratus.</title>
        <authorList>
            <person name="Murali S."/>
            <person name="Liu Y."/>
            <person name="Vee V."/>
            <person name="English A."/>
            <person name="Wang M."/>
            <person name="Skinner E."/>
            <person name="Han Y."/>
            <person name="Muzny D.M."/>
            <person name="Worley K.C."/>
            <person name="Gibbs R.A."/>
        </authorList>
    </citation>
    <scope>NUCLEOTIDE SEQUENCE</scope>
</reference>
<feature type="compositionally biased region" description="Low complexity" evidence="7">
    <location>
        <begin position="456"/>
        <end position="490"/>
    </location>
</feature>
<evidence type="ECO:0000313" key="9">
    <source>
        <dbReference type="EnsemblMetazoa" id="XP_030851819"/>
    </source>
</evidence>
<evidence type="ECO:0000256" key="7">
    <source>
        <dbReference type="SAM" id="MobiDB-lite"/>
    </source>
</evidence>
<sequence>MFGTEEDKPGSSSAADMADLEEDSGPEEDVDAEALELMGQGKRNLVVGDPPAAVQCFQEACELLASKYGETAEECGDAYYQYGCSLLELASMENGVLGNALQGVPDESADSADSDDEEGEQKPSGSNVESADKLEAKEREEVAQQVKDALEANCESEESEKEDKGKEGEGGEDEEEDEKEDEKMEEGGDNKDAEAAKKGEDEKKDVKKEEIKEEEKKDEEKVVEEKDAKKEKEKSNEKEADKKDTEKVDKDDTVKTDKKEEEGKTEKKDDDDDDDDEAGPSAEGDQKEDGDDISNFQLAWEMLELSRVIISKKEDEESQMKVSQIHLKLGELGLETEQYTQSIVDFKACLEIQKKYLDPESRLIAGTHYNLGLACTFDQKFDESIEHYRESKQLIEKRLASLEKKVSETEGKGKEKADEKDPIVCAQKEIDDLTDLLPDIVSKLEDAKEMKLQAVPSDGAGPSSSSSSSAFAPSSSGFDSPSSAFAPSSSTEPIQQIAVKKADGAQVLDISHLVRKKNCPKPPPSQRKPEESDAAAADSKRSRQEENGEKPAVNGSGDSKVVNGNGHMANGVMNGDTNGDSKHSPEKPSEIKTKKLVSDGAAPAAMETA</sequence>